<dbReference type="AlphaFoldDB" id="A0AAD7XRW9"/>
<dbReference type="EMBL" id="JARTCD010000060">
    <property type="protein sequence ID" value="KAJ8654544.1"/>
    <property type="molecule type" value="Genomic_DNA"/>
</dbReference>
<keyword evidence="3" id="KW-0472">Membrane</keyword>
<comment type="caution">
    <text evidence="4">The sequence shown here is derived from an EMBL/GenBank/DDBJ whole genome shotgun (WGS) entry which is preliminary data.</text>
</comment>
<keyword evidence="3" id="KW-0812">Transmembrane</keyword>
<gene>
    <name evidence="4" type="ORF">O0I10_009850</name>
</gene>
<proteinExistence type="predicted"/>
<keyword evidence="3" id="KW-1133">Transmembrane helix</keyword>
<feature type="region of interest" description="Disordered" evidence="2">
    <location>
        <begin position="21"/>
        <end position="78"/>
    </location>
</feature>
<feature type="transmembrane region" description="Helical" evidence="3">
    <location>
        <begin position="185"/>
        <end position="204"/>
    </location>
</feature>
<feature type="coiled-coil region" evidence="1">
    <location>
        <begin position="139"/>
        <end position="166"/>
    </location>
</feature>
<protein>
    <submittedName>
        <fullName evidence="4">Uncharacterized protein</fullName>
    </submittedName>
</protein>
<name>A0AAD7XRW9_9FUNG</name>
<keyword evidence="5" id="KW-1185">Reference proteome</keyword>
<organism evidence="4 5">
    <name type="scientific">Lichtheimia ornata</name>
    <dbReference type="NCBI Taxonomy" id="688661"/>
    <lineage>
        <taxon>Eukaryota</taxon>
        <taxon>Fungi</taxon>
        <taxon>Fungi incertae sedis</taxon>
        <taxon>Mucoromycota</taxon>
        <taxon>Mucoromycotina</taxon>
        <taxon>Mucoromycetes</taxon>
        <taxon>Mucorales</taxon>
        <taxon>Lichtheimiaceae</taxon>
        <taxon>Lichtheimia</taxon>
    </lineage>
</organism>
<dbReference type="RefSeq" id="XP_058339458.1">
    <property type="nucleotide sequence ID" value="XM_058489836.1"/>
</dbReference>
<reference evidence="4 5" key="1">
    <citation type="submission" date="2023-03" db="EMBL/GenBank/DDBJ databases">
        <title>Genome sequence of Lichtheimia ornata CBS 291.66.</title>
        <authorList>
            <person name="Mohabir J.T."/>
            <person name="Shea T.P."/>
            <person name="Kurbessoian T."/>
            <person name="Berby B."/>
            <person name="Fontaine J."/>
            <person name="Livny J."/>
            <person name="Gnirke A."/>
            <person name="Stajich J.E."/>
            <person name="Cuomo C.A."/>
        </authorList>
    </citation>
    <scope>NUCLEOTIDE SEQUENCE [LARGE SCALE GENOMIC DNA]</scope>
    <source>
        <strain evidence="4">CBS 291.66</strain>
    </source>
</reference>
<accession>A0AAD7XRW9</accession>
<keyword evidence="1" id="KW-0175">Coiled coil</keyword>
<evidence type="ECO:0000313" key="4">
    <source>
        <dbReference type="EMBL" id="KAJ8654544.1"/>
    </source>
</evidence>
<dbReference type="Proteomes" id="UP001234581">
    <property type="component" value="Unassembled WGS sequence"/>
</dbReference>
<evidence type="ECO:0000313" key="5">
    <source>
        <dbReference type="Proteomes" id="UP001234581"/>
    </source>
</evidence>
<sequence>MVLSADSPLGRTLVAARHYEENDPYRAVRREDPAHSRSASDSSTRRLTTTPVPDLYNNDDDPYARNGGDDNNKRTSRAWATNDRANSYLPYSHHQRDPAAVPAPIYIDDVGSMDEQDRTISLQMDPAQSLSSSRGGATRMNTSQRMQAITEEAADAEQAFKRKRRKQRWCCCCGGGKSRRWWRNVCIGSILTAVVIAVIWYFVWPRVPQLSLMEVDNIDEFNAWQNPQNSTLVSFNATWIVNMTADNTENWIPTHIRNMAVRVVNRDTSKIIGHGDSGTIVLAPRIKQLVTLHLPMYYYAPSEDDPTFSDLLSACLVNAAGVSLDGSKKDTGLGIDFLVTTSIAGIAWSTTQNISTPAGFQCPS</sequence>
<feature type="compositionally biased region" description="Basic and acidic residues" evidence="2">
    <location>
        <begin position="21"/>
        <end position="35"/>
    </location>
</feature>
<evidence type="ECO:0000256" key="2">
    <source>
        <dbReference type="SAM" id="MobiDB-lite"/>
    </source>
</evidence>
<dbReference type="GeneID" id="83217255"/>
<evidence type="ECO:0000256" key="1">
    <source>
        <dbReference type="SAM" id="Coils"/>
    </source>
</evidence>
<evidence type="ECO:0000256" key="3">
    <source>
        <dbReference type="SAM" id="Phobius"/>
    </source>
</evidence>
<feature type="compositionally biased region" description="Polar residues" evidence="2">
    <location>
        <begin position="37"/>
        <end position="51"/>
    </location>
</feature>